<protein>
    <recommendedName>
        <fullName evidence="2">histidine kinase</fullName>
        <ecNumber evidence="2">2.7.13.3</ecNumber>
    </recommendedName>
</protein>
<sequence>MGPVDGGMTPDASNHTRGMRHTSHIFPFANAACRHPSPPVRTAAYATAESSVRPMPCTSRQALPLTPMGVMERITAWNKTHTLLADILMAAVAAFLVIGMFGSGTTNPGLLAYFDGGPMVLWSLLLMVTIALRRTRPQAAALAFVAITVIQLVLGPTVVYADLLTPFMLYSVIVYGDPRNSKPFMILAFAIGALTAMVLAWTSSVGPLGNTDLQISAVSSCYSVNQYGMTGSCALVMAGSAVAIFILIALCLTSAIIVAFWQRARRATVRMMQERNDALRAQELEEQRIAALAERARIARDMHDVVAHTLSIIIVQSDGGRYAGAHDPALARHTMETIRHESERALHDMKRLLGVFGGSDHADWGDIDALIDQARSAAGDGCRILRTVTGTPAPSALGHQASCAMYRMVQEALTNVRKYAGPNVTVTIAETWDGHGLAVSVTDDGRGASSSLDGHKPGYGLIGMRERIEDVGGHVQSGPLIGGGFGVNASVPYDTELQTADARDAGLQPDDGTAHAAVSSAAAATTAPATTVPATVPSAPVAVPTATHDVESASSIHVRQHQADVKKNAAEQMAAVHSPAGRLYERVSRQPAAAGTHRHPRLSAARPSDAKASVAERTGSVTHTDVTATGTDVTATGRAADPRQPSRHIPEPPSTARLLARAKRLYATLRSKPISQAAANATGQANWIERLSQWMERHYLLSDLIAMLLLTFLLTNIGNAPMLYLDGLQMYGMSDRLFTMLSLLPCVFRRRFPESSALASFVFATFQLLLVPSVLAVNVIASMLSLYSAVLYGRDRAWRWTGLAALAGSLLFGFKTFVAEHGYETILQFLLSAPMGGSLTDATGHGGRGFNTAFMFTTVSLLLCVGMMALARWSRSSGTNVLVLQAREDALRAEQAKQRVLAANMERDRISANIQAEVTETLTGVIDKAVSGLTALDECERRGEEPSAQAITDAFAAIGSQGRTALAHMRKLLGVLRETGFSDEAHADAQPDMQLRPAASLDEQLSGRLEGHAGR</sequence>
<dbReference type="SUPFAM" id="SSF55874">
    <property type="entry name" value="ATPase domain of HSP90 chaperone/DNA topoisomerase II/histidine kinase"/>
    <property type="match status" value="1"/>
</dbReference>
<dbReference type="Proteomes" id="UP000441772">
    <property type="component" value="Unassembled WGS sequence"/>
</dbReference>
<feature type="transmembrane region" description="Helical" evidence="10">
    <location>
        <begin position="850"/>
        <end position="871"/>
    </location>
</feature>
<feature type="transmembrane region" description="Helical" evidence="10">
    <location>
        <begin position="797"/>
        <end position="814"/>
    </location>
</feature>
<evidence type="ECO:0000259" key="13">
    <source>
        <dbReference type="Pfam" id="PF23539"/>
    </source>
</evidence>
<evidence type="ECO:0000256" key="6">
    <source>
        <dbReference type="ARBA" id="ARBA00022777"/>
    </source>
</evidence>
<feature type="domain" description="Histidine kinase/HSP90-like ATPase" evidence="11">
    <location>
        <begin position="405"/>
        <end position="492"/>
    </location>
</feature>
<keyword evidence="10" id="KW-1133">Transmembrane helix</keyword>
<comment type="caution">
    <text evidence="14">The sequence shown here is derived from an EMBL/GenBank/DDBJ whole genome shotgun (WGS) entry which is preliminary data.</text>
</comment>
<evidence type="ECO:0000259" key="12">
    <source>
        <dbReference type="Pfam" id="PF07730"/>
    </source>
</evidence>
<dbReference type="InterPro" id="IPR050482">
    <property type="entry name" value="Sensor_HK_TwoCompSys"/>
</dbReference>
<keyword evidence="7" id="KW-0067">ATP-binding</keyword>
<evidence type="ECO:0000256" key="7">
    <source>
        <dbReference type="ARBA" id="ARBA00022840"/>
    </source>
</evidence>
<dbReference type="GO" id="GO:0000155">
    <property type="term" value="F:phosphorelay sensor kinase activity"/>
    <property type="evidence" value="ECO:0007669"/>
    <property type="project" value="InterPro"/>
</dbReference>
<evidence type="ECO:0000256" key="8">
    <source>
        <dbReference type="ARBA" id="ARBA00023012"/>
    </source>
</evidence>
<dbReference type="EC" id="2.7.13.3" evidence="2"/>
<evidence type="ECO:0000256" key="5">
    <source>
        <dbReference type="ARBA" id="ARBA00022741"/>
    </source>
</evidence>
<name>A0A6I1GL41_9BIFI</name>
<evidence type="ECO:0000256" key="1">
    <source>
        <dbReference type="ARBA" id="ARBA00000085"/>
    </source>
</evidence>
<organism evidence="14 15">
    <name type="scientific">Bifidobacterium leontopitheci</name>
    <dbReference type="NCBI Taxonomy" id="2650774"/>
    <lineage>
        <taxon>Bacteria</taxon>
        <taxon>Bacillati</taxon>
        <taxon>Actinomycetota</taxon>
        <taxon>Actinomycetes</taxon>
        <taxon>Bifidobacteriales</taxon>
        <taxon>Bifidobacteriaceae</taxon>
        <taxon>Bifidobacterium</taxon>
    </lineage>
</organism>
<keyword evidence="15" id="KW-1185">Reference proteome</keyword>
<evidence type="ECO:0000256" key="10">
    <source>
        <dbReference type="SAM" id="Phobius"/>
    </source>
</evidence>
<keyword evidence="6 14" id="KW-0418">Kinase</keyword>
<evidence type="ECO:0000256" key="9">
    <source>
        <dbReference type="SAM" id="MobiDB-lite"/>
    </source>
</evidence>
<dbReference type="CDD" id="cd16917">
    <property type="entry name" value="HATPase_UhpB-NarQ-NarX-like"/>
    <property type="match status" value="1"/>
</dbReference>
<dbReference type="Pfam" id="PF23539">
    <property type="entry name" value="DUF7134"/>
    <property type="match status" value="2"/>
</dbReference>
<dbReference type="InterPro" id="IPR011712">
    <property type="entry name" value="Sig_transdc_His_kin_sub3_dim/P"/>
</dbReference>
<dbReference type="Gene3D" id="1.20.5.1930">
    <property type="match status" value="1"/>
</dbReference>
<feature type="domain" description="DUF7134" evidence="13">
    <location>
        <begin position="691"/>
        <end position="820"/>
    </location>
</feature>
<keyword evidence="4" id="KW-0808">Transferase</keyword>
<dbReference type="InterPro" id="IPR003594">
    <property type="entry name" value="HATPase_dom"/>
</dbReference>
<feature type="domain" description="DUF7134" evidence="13">
    <location>
        <begin position="75"/>
        <end position="204"/>
    </location>
</feature>
<evidence type="ECO:0000313" key="14">
    <source>
        <dbReference type="EMBL" id="KAB7790097.1"/>
    </source>
</evidence>
<dbReference type="Pfam" id="PF02518">
    <property type="entry name" value="HATPase_c"/>
    <property type="match status" value="1"/>
</dbReference>
<keyword evidence="8" id="KW-0902">Two-component regulatory system</keyword>
<dbReference type="Pfam" id="PF07730">
    <property type="entry name" value="HisKA_3"/>
    <property type="match status" value="1"/>
</dbReference>
<dbReference type="InterPro" id="IPR036890">
    <property type="entry name" value="HATPase_C_sf"/>
</dbReference>
<feature type="domain" description="Signal transduction histidine kinase subgroup 3 dimerisation and phosphoacceptor" evidence="12">
    <location>
        <begin position="294"/>
        <end position="356"/>
    </location>
</feature>
<feature type="transmembrane region" description="Helical" evidence="10">
    <location>
        <begin position="234"/>
        <end position="261"/>
    </location>
</feature>
<dbReference type="PANTHER" id="PTHR24421:SF10">
    <property type="entry name" value="NITRATE_NITRITE SENSOR PROTEIN NARQ"/>
    <property type="match status" value="1"/>
</dbReference>
<feature type="transmembrane region" description="Helical" evidence="10">
    <location>
        <begin position="110"/>
        <end position="132"/>
    </location>
</feature>
<feature type="region of interest" description="Disordered" evidence="9">
    <location>
        <begin position="588"/>
        <end position="653"/>
    </location>
</feature>
<feature type="transmembrane region" description="Helical" evidence="10">
    <location>
        <begin position="760"/>
        <end position="785"/>
    </location>
</feature>
<dbReference type="AlphaFoldDB" id="A0A6I1GL41"/>
<evidence type="ECO:0000313" key="15">
    <source>
        <dbReference type="Proteomes" id="UP000441772"/>
    </source>
</evidence>
<evidence type="ECO:0000256" key="2">
    <source>
        <dbReference type="ARBA" id="ARBA00012438"/>
    </source>
</evidence>
<dbReference type="GO" id="GO:0046983">
    <property type="term" value="F:protein dimerization activity"/>
    <property type="evidence" value="ECO:0007669"/>
    <property type="project" value="InterPro"/>
</dbReference>
<keyword evidence="10" id="KW-0812">Transmembrane</keyword>
<keyword evidence="10" id="KW-0472">Membrane</keyword>
<proteinExistence type="predicted"/>
<keyword evidence="5" id="KW-0547">Nucleotide-binding</keyword>
<keyword evidence="3" id="KW-0597">Phosphoprotein</keyword>
<dbReference type="InterPro" id="IPR055558">
    <property type="entry name" value="DUF7134"/>
</dbReference>
<feature type="transmembrane region" description="Helical" evidence="10">
    <location>
        <begin position="184"/>
        <end position="203"/>
    </location>
</feature>
<feature type="compositionally biased region" description="Low complexity" evidence="9">
    <location>
        <begin position="621"/>
        <end position="639"/>
    </location>
</feature>
<comment type="catalytic activity">
    <reaction evidence="1">
        <text>ATP + protein L-histidine = ADP + protein N-phospho-L-histidine.</text>
        <dbReference type="EC" id="2.7.13.3"/>
    </reaction>
</comment>
<dbReference type="PANTHER" id="PTHR24421">
    <property type="entry name" value="NITRATE/NITRITE SENSOR PROTEIN NARX-RELATED"/>
    <property type="match status" value="1"/>
</dbReference>
<dbReference type="EMBL" id="WBVT01000021">
    <property type="protein sequence ID" value="KAB7790097.1"/>
    <property type="molecule type" value="Genomic_DNA"/>
</dbReference>
<dbReference type="GO" id="GO:0005524">
    <property type="term" value="F:ATP binding"/>
    <property type="evidence" value="ECO:0007669"/>
    <property type="project" value="UniProtKB-KW"/>
</dbReference>
<evidence type="ECO:0000256" key="3">
    <source>
        <dbReference type="ARBA" id="ARBA00022553"/>
    </source>
</evidence>
<dbReference type="Gene3D" id="3.30.565.10">
    <property type="entry name" value="Histidine kinase-like ATPase, C-terminal domain"/>
    <property type="match status" value="1"/>
</dbReference>
<evidence type="ECO:0000256" key="4">
    <source>
        <dbReference type="ARBA" id="ARBA00022679"/>
    </source>
</evidence>
<reference evidence="14 15" key="1">
    <citation type="submission" date="2019-09" db="EMBL/GenBank/DDBJ databases">
        <title>Characterization of the phylogenetic diversity of two novel species belonging to the genus Bifidobacterium: Bifidobacterium cebidarum sp. nov. and Bifidobacterium leontopitheci sp. nov.</title>
        <authorList>
            <person name="Lugli G.A."/>
            <person name="Duranti S."/>
            <person name="Milani C."/>
            <person name="Turroni F."/>
            <person name="Ventura M."/>
        </authorList>
    </citation>
    <scope>NUCLEOTIDE SEQUENCE [LARGE SCALE GENOMIC DNA]</scope>
    <source>
        <strain evidence="14 15">LMG 31471</strain>
    </source>
</reference>
<evidence type="ECO:0000259" key="11">
    <source>
        <dbReference type="Pfam" id="PF02518"/>
    </source>
</evidence>
<gene>
    <name evidence="14" type="ORF">F7D09_1359</name>
</gene>
<feature type="transmembrane region" description="Helical" evidence="10">
    <location>
        <begin position="83"/>
        <end position="104"/>
    </location>
</feature>
<feature type="transmembrane region" description="Helical" evidence="10">
    <location>
        <begin position="139"/>
        <end position="154"/>
    </location>
</feature>
<dbReference type="GO" id="GO:0016020">
    <property type="term" value="C:membrane"/>
    <property type="evidence" value="ECO:0007669"/>
    <property type="project" value="InterPro"/>
</dbReference>
<accession>A0A6I1GL41</accession>